<evidence type="ECO:0000313" key="8">
    <source>
        <dbReference type="Proteomes" id="UP000289269"/>
    </source>
</evidence>
<evidence type="ECO:0000259" key="6">
    <source>
        <dbReference type="Pfam" id="PF01509"/>
    </source>
</evidence>
<accession>A0A4Q0AJC6</accession>
<dbReference type="NCBIfam" id="TIGR00431">
    <property type="entry name" value="TruB"/>
    <property type="match status" value="1"/>
</dbReference>
<evidence type="ECO:0000256" key="3">
    <source>
        <dbReference type="ARBA" id="ARBA00022694"/>
    </source>
</evidence>
<keyword evidence="3 5" id="KW-0819">tRNA processing</keyword>
<dbReference type="GO" id="GO:1990481">
    <property type="term" value="P:mRNA pseudouridine synthesis"/>
    <property type="evidence" value="ECO:0007669"/>
    <property type="project" value="TreeGrafter"/>
</dbReference>
<dbReference type="InterPro" id="IPR002501">
    <property type="entry name" value="PsdUridine_synth_N"/>
</dbReference>
<evidence type="ECO:0000313" key="7">
    <source>
        <dbReference type="EMBL" id="RWZ79484.1"/>
    </source>
</evidence>
<proteinExistence type="inferred from homology"/>
<keyword evidence="4 5" id="KW-0413">Isomerase</keyword>
<dbReference type="GO" id="GO:0003723">
    <property type="term" value="F:RNA binding"/>
    <property type="evidence" value="ECO:0007669"/>
    <property type="project" value="InterPro"/>
</dbReference>
<evidence type="ECO:0000256" key="1">
    <source>
        <dbReference type="ARBA" id="ARBA00000385"/>
    </source>
</evidence>
<dbReference type="Pfam" id="PF01509">
    <property type="entry name" value="TruB_N"/>
    <property type="match status" value="1"/>
</dbReference>
<dbReference type="InterPro" id="IPR014780">
    <property type="entry name" value="tRNA_psdUridine_synth_TruB"/>
</dbReference>
<dbReference type="SUPFAM" id="SSF55120">
    <property type="entry name" value="Pseudouridine synthase"/>
    <property type="match status" value="1"/>
</dbReference>
<evidence type="ECO:0000256" key="5">
    <source>
        <dbReference type="HAMAP-Rule" id="MF_01080"/>
    </source>
</evidence>
<sequence length="232" mass="24698">MRPSFEGMILLDKPAGITSFGAVARVRRQLSYAAGKKVKVGHTGTLDPFASGLLILLAGQSCRRAGEFLKLDKTYLAALKLGAVSSTGDPEGEITPVAAAVPPAEAVAKTLRAFMGEITQTPPVYSAIKISGQRAYRLARRGQTPVMPPRRVKVYSLELVSYDYPVLNLLAHVSSGTYVRSLAADIGQALGTGAYLLNLRRLSVNGWRVEDAGGLDDPLEPRPLPTRIGGLA</sequence>
<organism evidence="7 8">
    <name type="scientific">Candidatus Chaera renei</name>
    <dbReference type="NCBI Taxonomy" id="2506947"/>
    <lineage>
        <taxon>Bacteria</taxon>
        <taxon>Candidatus Saccharimonadota</taxon>
        <taxon>Candidatus Saccharimonadia</taxon>
        <taxon>Candidatus Saccharimonadales</taxon>
        <taxon>Candidatus Saccharimonadaceae</taxon>
        <taxon>Candidatus Chaera</taxon>
    </lineage>
</organism>
<evidence type="ECO:0000256" key="4">
    <source>
        <dbReference type="ARBA" id="ARBA00023235"/>
    </source>
</evidence>
<keyword evidence="8" id="KW-1185">Reference proteome</keyword>
<comment type="similarity">
    <text evidence="2 5">Belongs to the pseudouridine synthase TruB family. Type 1 subfamily.</text>
</comment>
<dbReference type="CDD" id="cd02573">
    <property type="entry name" value="PseudoU_synth_EcTruB"/>
    <property type="match status" value="1"/>
</dbReference>
<dbReference type="InterPro" id="IPR020103">
    <property type="entry name" value="PsdUridine_synth_cat_dom_sf"/>
</dbReference>
<protein>
    <recommendedName>
        <fullName evidence="5">tRNA pseudouridine synthase B</fullName>
        <ecNumber evidence="5">5.4.99.25</ecNumber>
    </recommendedName>
    <alternativeName>
        <fullName evidence="5">tRNA pseudouridine(55) synthase</fullName>
        <shortName evidence="5">Psi55 synthase</shortName>
    </alternativeName>
    <alternativeName>
        <fullName evidence="5">tRNA pseudouridylate synthase</fullName>
    </alternativeName>
    <alternativeName>
        <fullName evidence="5">tRNA-uridine isomerase</fullName>
    </alternativeName>
</protein>
<name>A0A4Q0AJC6_9BACT</name>
<feature type="active site" description="Nucleophile" evidence="5">
    <location>
        <position position="47"/>
    </location>
</feature>
<dbReference type="HAMAP" id="MF_01080">
    <property type="entry name" value="TruB_bact"/>
    <property type="match status" value="1"/>
</dbReference>
<dbReference type="EC" id="5.4.99.25" evidence="5"/>
<comment type="caution">
    <text evidence="7">The sequence shown here is derived from an EMBL/GenBank/DDBJ whole genome shotgun (WGS) entry which is preliminary data.</text>
</comment>
<evidence type="ECO:0000256" key="2">
    <source>
        <dbReference type="ARBA" id="ARBA00005642"/>
    </source>
</evidence>
<reference evidence="7" key="1">
    <citation type="submission" date="2019-01" db="EMBL/GenBank/DDBJ databases">
        <title>Genomic signatures and co-occurrence patterns of the ultra-small Saccharimodia (Patescibacteria phylum) suggest a symbiotic lifestyle.</title>
        <authorList>
            <person name="Lemos L."/>
            <person name="Medeiros J."/>
            <person name="Andreote F."/>
            <person name="Fernandes G."/>
            <person name="Varani A."/>
            <person name="Oliveira G."/>
            <person name="Pylro V."/>
        </authorList>
    </citation>
    <scope>NUCLEOTIDE SEQUENCE [LARGE SCALE GENOMIC DNA]</scope>
    <source>
        <strain evidence="7">AMD01</strain>
    </source>
</reference>
<dbReference type="GO" id="GO:0031119">
    <property type="term" value="P:tRNA pseudouridine synthesis"/>
    <property type="evidence" value="ECO:0007669"/>
    <property type="project" value="UniProtKB-UniRule"/>
</dbReference>
<dbReference type="Proteomes" id="UP000289269">
    <property type="component" value="Unassembled WGS sequence"/>
</dbReference>
<dbReference type="PANTHER" id="PTHR13767">
    <property type="entry name" value="TRNA-PSEUDOURIDINE SYNTHASE"/>
    <property type="match status" value="1"/>
</dbReference>
<gene>
    <name evidence="5 7" type="primary">truB</name>
    <name evidence="7" type="ORF">EOT04_01510</name>
</gene>
<feature type="domain" description="Pseudouridine synthase II N-terminal" evidence="6">
    <location>
        <begin position="37"/>
        <end position="179"/>
    </location>
</feature>
<dbReference type="EMBL" id="SCKW01000010">
    <property type="protein sequence ID" value="RWZ79484.1"/>
    <property type="molecule type" value="Genomic_DNA"/>
</dbReference>
<dbReference type="GO" id="GO:0160148">
    <property type="term" value="F:tRNA pseudouridine(55) synthase activity"/>
    <property type="evidence" value="ECO:0007669"/>
    <property type="project" value="UniProtKB-EC"/>
</dbReference>
<dbReference type="PANTHER" id="PTHR13767:SF2">
    <property type="entry name" value="PSEUDOURIDYLATE SYNTHASE TRUB1"/>
    <property type="match status" value="1"/>
</dbReference>
<dbReference type="AlphaFoldDB" id="A0A4Q0AJC6"/>
<dbReference type="Gene3D" id="3.30.2350.10">
    <property type="entry name" value="Pseudouridine synthase"/>
    <property type="match status" value="1"/>
</dbReference>
<comment type="catalytic activity">
    <reaction evidence="1 5">
        <text>uridine(55) in tRNA = pseudouridine(55) in tRNA</text>
        <dbReference type="Rhea" id="RHEA:42532"/>
        <dbReference type="Rhea" id="RHEA-COMP:10101"/>
        <dbReference type="Rhea" id="RHEA-COMP:10102"/>
        <dbReference type="ChEBI" id="CHEBI:65314"/>
        <dbReference type="ChEBI" id="CHEBI:65315"/>
        <dbReference type="EC" id="5.4.99.25"/>
    </reaction>
</comment>
<comment type="function">
    <text evidence="5">Responsible for synthesis of pseudouridine from uracil-55 in the psi GC loop of transfer RNAs.</text>
</comment>